<evidence type="ECO:0000313" key="4">
    <source>
        <dbReference type="Proteomes" id="UP000442535"/>
    </source>
</evidence>
<keyword evidence="2" id="KW-0732">Signal</keyword>
<evidence type="ECO:0000313" key="3">
    <source>
        <dbReference type="EMBL" id="MST50052.1"/>
    </source>
</evidence>
<feature type="region of interest" description="Disordered" evidence="1">
    <location>
        <begin position="30"/>
        <end position="52"/>
    </location>
</feature>
<keyword evidence="4" id="KW-1185">Reference proteome</keyword>
<reference evidence="3 4" key="1">
    <citation type="submission" date="2019-08" db="EMBL/GenBank/DDBJ databases">
        <title>In-depth cultivation of the pig gut microbiome towards novel bacterial diversity and tailored functional studies.</title>
        <authorList>
            <person name="Wylensek D."/>
            <person name="Hitch T.C.A."/>
            <person name="Clavel T."/>
        </authorList>
    </citation>
    <scope>NUCLEOTIDE SEQUENCE [LARGE SCALE GENOMIC DNA]</scope>
    <source>
        <strain evidence="3 4">RF-GAM-744-WT-7</strain>
    </source>
</reference>
<sequence length="218" mass="24041">MARPKFLKLGVGLVLVGALGLTGCASMAKSGASTPTNTTAKSAAPNDDPFGDKQFRELGDPTPAPTYGYQLDANVPDGDYEKFLLANVSPTKLITEENTAGIDWVWNHLFRYDGKHKILVAAYVKDGNVLVYDGDLDRLGKDLARPDAEQIVTEGFGCQQYYEYHPQLWILTDDGAIYQPRWPRDRCDHNLPGSVDYPFVPLNFGWEQSSKAANPEGK</sequence>
<dbReference type="AlphaFoldDB" id="A0A7K0K3I9"/>
<feature type="signal peptide" evidence="2">
    <location>
        <begin position="1"/>
        <end position="28"/>
    </location>
</feature>
<dbReference type="Proteomes" id="UP000442535">
    <property type="component" value="Unassembled WGS sequence"/>
</dbReference>
<feature type="compositionally biased region" description="Polar residues" evidence="1">
    <location>
        <begin position="31"/>
        <end position="41"/>
    </location>
</feature>
<gene>
    <name evidence="3" type="ORF">FYJ63_07365</name>
</gene>
<evidence type="ECO:0000256" key="1">
    <source>
        <dbReference type="SAM" id="MobiDB-lite"/>
    </source>
</evidence>
<name>A0A7K0K3I9_9ACTO</name>
<organism evidence="3 4">
    <name type="scientific">Mobiluncus porci</name>
    <dbReference type="NCBI Taxonomy" id="2652278"/>
    <lineage>
        <taxon>Bacteria</taxon>
        <taxon>Bacillati</taxon>
        <taxon>Actinomycetota</taxon>
        <taxon>Actinomycetes</taxon>
        <taxon>Actinomycetales</taxon>
        <taxon>Actinomycetaceae</taxon>
        <taxon>Mobiluncus</taxon>
    </lineage>
</organism>
<feature type="chain" id="PRO_5029486713" description="Lipoprotein" evidence="2">
    <location>
        <begin position="29"/>
        <end position="218"/>
    </location>
</feature>
<dbReference type="EMBL" id="VUMY01000012">
    <property type="protein sequence ID" value="MST50052.1"/>
    <property type="molecule type" value="Genomic_DNA"/>
</dbReference>
<comment type="caution">
    <text evidence="3">The sequence shown here is derived from an EMBL/GenBank/DDBJ whole genome shotgun (WGS) entry which is preliminary data.</text>
</comment>
<accession>A0A7K0K3I9</accession>
<protein>
    <recommendedName>
        <fullName evidence="5">Lipoprotein</fullName>
    </recommendedName>
</protein>
<dbReference type="PROSITE" id="PS51257">
    <property type="entry name" value="PROKAR_LIPOPROTEIN"/>
    <property type="match status" value="1"/>
</dbReference>
<evidence type="ECO:0008006" key="5">
    <source>
        <dbReference type="Google" id="ProtNLM"/>
    </source>
</evidence>
<proteinExistence type="predicted"/>
<evidence type="ECO:0000256" key="2">
    <source>
        <dbReference type="SAM" id="SignalP"/>
    </source>
</evidence>
<dbReference type="RefSeq" id="WP_154545304.1">
    <property type="nucleotide sequence ID" value="NZ_VUMY01000012.1"/>
</dbReference>